<dbReference type="RefSeq" id="WP_091676182.1">
    <property type="nucleotide sequence ID" value="NZ_FOSN01000001.1"/>
</dbReference>
<evidence type="ECO:0000256" key="1">
    <source>
        <dbReference type="ARBA" id="ARBA00004496"/>
    </source>
</evidence>
<evidence type="ECO:0000259" key="6">
    <source>
        <dbReference type="PROSITE" id="PS51350"/>
    </source>
</evidence>
<dbReference type="PANTHER" id="PTHR33705:SF2">
    <property type="entry name" value="PHOSPHOCARRIER PROTEIN NPR"/>
    <property type="match status" value="1"/>
</dbReference>
<evidence type="ECO:0000313" key="8">
    <source>
        <dbReference type="Proteomes" id="UP000198755"/>
    </source>
</evidence>
<feature type="domain" description="HPr" evidence="6">
    <location>
        <begin position="23"/>
        <end position="110"/>
    </location>
</feature>
<accession>A0A1I3VYJ7</accession>
<protein>
    <submittedName>
        <fullName evidence="7">Phosphocarrier protein</fullName>
    </submittedName>
</protein>
<dbReference type="InterPro" id="IPR000032">
    <property type="entry name" value="HPr-like"/>
</dbReference>
<name>A0A1I3VYJ7_9HYPH</name>
<dbReference type="EMBL" id="FOSN01000001">
    <property type="protein sequence ID" value="SFK00454.1"/>
    <property type="molecule type" value="Genomic_DNA"/>
</dbReference>
<evidence type="ECO:0000256" key="5">
    <source>
        <dbReference type="SAM" id="MobiDB-lite"/>
    </source>
</evidence>
<organism evidence="7 8">
    <name type="scientific">Methylocapsa palsarum</name>
    <dbReference type="NCBI Taxonomy" id="1612308"/>
    <lineage>
        <taxon>Bacteria</taxon>
        <taxon>Pseudomonadati</taxon>
        <taxon>Pseudomonadota</taxon>
        <taxon>Alphaproteobacteria</taxon>
        <taxon>Hyphomicrobiales</taxon>
        <taxon>Beijerinckiaceae</taxon>
        <taxon>Methylocapsa</taxon>
    </lineage>
</organism>
<gene>
    <name evidence="7" type="ORF">SAMN05444581_101218</name>
</gene>
<sequence length="111" mass="11520">MNPDDAARAEEDSHPDFDPPEGALVRAIKIINRKGLHARATAKFVQCVDRFEAAVTVGRCGETVGGTSIMGILTLGAGPGMTITVTAAGPQAAEVLDAIEALVGDRFGEDE</sequence>
<dbReference type="STRING" id="1612308.SAMN05444581_101218"/>
<evidence type="ECO:0000313" key="7">
    <source>
        <dbReference type="EMBL" id="SFK00454.1"/>
    </source>
</evidence>
<dbReference type="InterPro" id="IPR001020">
    <property type="entry name" value="PTS_HPr_His_P_site"/>
</dbReference>
<dbReference type="SUPFAM" id="SSF55594">
    <property type="entry name" value="HPr-like"/>
    <property type="match status" value="1"/>
</dbReference>
<dbReference type="InterPro" id="IPR035895">
    <property type="entry name" value="HPr-like_sf"/>
</dbReference>
<dbReference type="Proteomes" id="UP000198755">
    <property type="component" value="Unassembled WGS sequence"/>
</dbReference>
<comment type="subcellular location">
    <subcellularLocation>
        <location evidence="1">Cytoplasm</location>
    </subcellularLocation>
</comment>
<feature type="region of interest" description="Disordered" evidence="5">
    <location>
        <begin position="1"/>
        <end position="21"/>
    </location>
</feature>
<dbReference type="InterPro" id="IPR050399">
    <property type="entry name" value="HPr"/>
</dbReference>
<proteinExistence type="inferred from homology"/>
<evidence type="ECO:0000256" key="4">
    <source>
        <dbReference type="ARBA" id="ARBA00022683"/>
    </source>
</evidence>
<dbReference type="GO" id="GO:0009401">
    <property type="term" value="P:phosphoenolpyruvate-dependent sugar phosphotransferase system"/>
    <property type="evidence" value="ECO:0007669"/>
    <property type="project" value="UniProtKB-KW"/>
</dbReference>
<evidence type="ECO:0000256" key="3">
    <source>
        <dbReference type="ARBA" id="ARBA00022490"/>
    </source>
</evidence>
<dbReference type="NCBIfam" id="TIGR01003">
    <property type="entry name" value="PTS_HPr_family"/>
    <property type="match status" value="1"/>
</dbReference>
<dbReference type="CDD" id="cd00367">
    <property type="entry name" value="PTS-HPr_like"/>
    <property type="match status" value="1"/>
</dbReference>
<dbReference type="Pfam" id="PF00381">
    <property type="entry name" value="PTS-HPr"/>
    <property type="match status" value="1"/>
</dbReference>
<keyword evidence="3" id="KW-0963">Cytoplasm</keyword>
<evidence type="ECO:0000256" key="2">
    <source>
        <dbReference type="ARBA" id="ARBA00010736"/>
    </source>
</evidence>
<dbReference type="PROSITE" id="PS00369">
    <property type="entry name" value="PTS_HPR_HIS"/>
    <property type="match status" value="1"/>
</dbReference>
<keyword evidence="8" id="KW-1185">Reference proteome</keyword>
<comment type="similarity">
    <text evidence="2">Belongs to the HPr family.</text>
</comment>
<dbReference type="OrthoDB" id="9798965at2"/>
<reference evidence="7 8" key="1">
    <citation type="submission" date="2016-10" db="EMBL/GenBank/DDBJ databases">
        <authorList>
            <person name="de Groot N.N."/>
        </authorList>
    </citation>
    <scope>NUCLEOTIDE SEQUENCE [LARGE SCALE GENOMIC DNA]</scope>
    <source>
        <strain evidence="7 8">NE2</strain>
    </source>
</reference>
<dbReference type="GO" id="GO:0005737">
    <property type="term" value="C:cytoplasm"/>
    <property type="evidence" value="ECO:0007669"/>
    <property type="project" value="UniProtKB-SubCell"/>
</dbReference>
<dbReference type="PANTHER" id="PTHR33705">
    <property type="entry name" value="PHOSPHOCARRIER PROTEIN HPR"/>
    <property type="match status" value="1"/>
</dbReference>
<dbReference type="Gene3D" id="3.30.1340.10">
    <property type="entry name" value="HPr-like"/>
    <property type="match status" value="1"/>
</dbReference>
<keyword evidence="4" id="KW-0598">Phosphotransferase system</keyword>
<dbReference type="AlphaFoldDB" id="A0A1I3VYJ7"/>
<feature type="compositionally biased region" description="Basic and acidic residues" evidence="5">
    <location>
        <begin position="1"/>
        <end position="17"/>
    </location>
</feature>
<dbReference type="PRINTS" id="PR00107">
    <property type="entry name" value="PHOSPHOCPHPR"/>
</dbReference>
<dbReference type="PROSITE" id="PS51350">
    <property type="entry name" value="PTS_HPR_DOM"/>
    <property type="match status" value="1"/>
</dbReference>